<dbReference type="eggNOG" id="KOG0631">
    <property type="taxonomic scope" value="Eukaryota"/>
</dbReference>
<feature type="non-terminal residue" evidence="4">
    <location>
        <position position="1"/>
    </location>
</feature>
<accession>C1MR75</accession>
<dbReference type="EMBL" id="GG663738">
    <property type="protein sequence ID" value="EEH58206.1"/>
    <property type="molecule type" value="Genomic_DNA"/>
</dbReference>
<keyword evidence="2" id="KW-0067">ATP-binding</keyword>
<dbReference type="OrthoDB" id="275179at2759"/>
<name>C1MR75_MICPC</name>
<dbReference type="RefSeq" id="XP_003058255.1">
    <property type="nucleotide sequence ID" value="XM_003058209.1"/>
</dbReference>
<keyword evidence="1" id="KW-0547">Nucleotide-binding</keyword>
<dbReference type="PANTHER" id="PTHR10457:SF6">
    <property type="entry name" value="GALACTURONOKINASE"/>
    <property type="match status" value="1"/>
</dbReference>
<evidence type="ECO:0000259" key="3">
    <source>
        <dbReference type="Pfam" id="PF08544"/>
    </source>
</evidence>
<evidence type="ECO:0000313" key="5">
    <source>
        <dbReference type="Proteomes" id="UP000001876"/>
    </source>
</evidence>
<dbReference type="AlphaFoldDB" id="C1MR75"/>
<organism evidence="5">
    <name type="scientific">Micromonas pusilla (strain CCMP1545)</name>
    <name type="common">Picoplanktonic green alga</name>
    <dbReference type="NCBI Taxonomy" id="564608"/>
    <lineage>
        <taxon>Eukaryota</taxon>
        <taxon>Viridiplantae</taxon>
        <taxon>Chlorophyta</taxon>
        <taxon>Mamiellophyceae</taxon>
        <taxon>Mamiellales</taxon>
        <taxon>Mamiellaceae</taxon>
        <taxon>Micromonas</taxon>
    </lineage>
</organism>
<protein>
    <submittedName>
        <fullName evidence="4">Predicted protein</fullName>
    </submittedName>
</protein>
<dbReference type="Proteomes" id="UP000001876">
    <property type="component" value="Unassembled WGS sequence"/>
</dbReference>
<keyword evidence="5" id="KW-1185">Reference proteome</keyword>
<evidence type="ECO:0000313" key="4">
    <source>
        <dbReference type="EMBL" id="EEH58206.1"/>
    </source>
</evidence>
<dbReference type="GO" id="GO:0006012">
    <property type="term" value="P:galactose metabolic process"/>
    <property type="evidence" value="ECO:0007669"/>
    <property type="project" value="TreeGrafter"/>
</dbReference>
<dbReference type="InterPro" id="IPR036554">
    <property type="entry name" value="GHMP_kinase_C_sf"/>
</dbReference>
<evidence type="ECO:0000256" key="1">
    <source>
        <dbReference type="ARBA" id="ARBA00022741"/>
    </source>
</evidence>
<gene>
    <name evidence="4" type="ORF">MICPUCDRAFT_9294</name>
</gene>
<evidence type="ECO:0000256" key="2">
    <source>
        <dbReference type="ARBA" id="ARBA00022840"/>
    </source>
</evidence>
<dbReference type="GO" id="GO:0005524">
    <property type="term" value="F:ATP binding"/>
    <property type="evidence" value="ECO:0007669"/>
    <property type="project" value="UniProtKB-KW"/>
</dbReference>
<dbReference type="PANTHER" id="PTHR10457">
    <property type="entry name" value="MEVALONATE KINASE/GALACTOKINASE"/>
    <property type="match status" value="1"/>
</dbReference>
<feature type="domain" description="GHMP kinase C-terminal" evidence="3">
    <location>
        <begin position="4"/>
        <end position="81"/>
    </location>
</feature>
<dbReference type="InterPro" id="IPR013750">
    <property type="entry name" value="GHMP_kinase_C_dom"/>
</dbReference>
<dbReference type="STRING" id="564608.C1MR75"/>
<dbReference type="Pfam" id="PF08544">
    <property type="entry name" value="GHMP_kinases_C"/>
    <property type="match status" value="1"/>
</dbReference>
<dbReference type="OMA" id="AICLPEY"/>
<dbReference type="GO" id="GO:0005829">
    <property type="term" value="C:cytosol"/>
    <property type="evidence" value="ECO:0007669"/>
    <property type="project" value="TreeGrafter"/>
</dbReference>
<dbReference type="SUPFAM" id="SSF55060">
    <property type="entry name" value="GHMP Kinase, C-terminal domain"/>
    <property type="match status" value="1"/>
</dbReference>
<proteinExistence type="predicted"/>
<feature type="non-terminal residue" evidence="4">
    <location>
        <position position="86"/>
    </location>
</feature>
<sequence>KAWRAGDLETFGRLVNASGASSIENYDAGCPPMNDLLEICRGTPNVLGARFSGAGFRGCCVAICLPEYAKTAADAIRDAYVEKRPE</sequence>
<dbReference type="KEGG" id="mpp:MICPUCDRAFT_9294"/>
<dbReference type="GeneID" id="9683320"/>
<reference evidence="4 5" key="1">
    <citation type="journal article" date="2009" name="Science">
        <title>Green evolution and dynamic adaptations revealed by genomes of the marine picoeukaryotes Micromonas.</title>
        <authorList>
            <person name="Worden A.Z."/>
            <person name="Lee J.H."/>
            <person name="Mock T."/>
            <person name="Rouze P."/>
            <person name="Simmons M.P."/>
            <person name="Aerts A.L."/>
            <person name="Allen A.E."/>
            <person name="Cuvelier M.L."/>
            <person name="Derelle E."/>
            <person name="Everett M.V."/>
            <person name="Foulon E."/>
            <person name="Grimwood J."/>
            <person name="Gundlach H."/>
            <person name="Henrissat B."/>
            <person name="Napoli C."/>
            <person name="McDonald S.M."/>
            <person name="Parker M.S."/>
            <person name="Rombauts S."/>
            <person name="Salamov A."/>
            <person name="Von Dassow P."/>
            <person name="Badger J.H."/>
            <person name="Coutinho P.M."/>
            <person name="Demir E."/>
            <person name="Dubchak I."/>
            <person name="Gentemann C."/>
            <person name="Eikrem W."/>
            <person name="Gready J.E."/>
            <person name="John U."/>
            <person name="Lanier W."/>
            <person name="Lindquist E.A."/>
            <person name="Lucas S."/>
            <person name="Mayer K.F."/>
            <person name="Moreau H."/>
            <person name="Not F."/>
            <person name="Otillar R."/>
            <person name="Panaud O."/>
            <person name="Pangilinan J."/>
            <person name="Paulsen I."/>
            <person name="Piegu B."/>
            <person name="Poliakov A."/>
            <person name="Robbens S."/>
            <person name="Schmutz J."/>
            <person name="Toulza E."/>
            <person name="Wyss T."/>
            <person name="Zelensky A."/>
            <person name="Zhou K."/>
            <person name="Armbrust E.V."/>
            <person name="Bhattacharya D."/>
            <person name="Goodenough U.W."/>
            <person name="Van de Peer Y."/>
            <person name="Grigoriev I.V."/>
        </authorList>
    </citation>
    <scope>NUCLEOTIDE SEQUENCE [LARGE SCALE GENOMIC DNA]</scope>
    <source>
        <strain evidence="4 5">CCMP1545</strain>
    </source>
</reference>
<dbReference type="GO" id="GO:0004335">
    <property type="term" value="F:galactokinase activity"/>
    <property type="evidence" value="ECO:0007669"/>
    <property type="project" value="TreeGrafter"/>
</dbReference>
<dbReference type="Gene3D" id="3.30.70.890">
    <property type="entry name" value="GHMP kinase, C-terminal domain"/>
    <property type="match status" value="1"/>
</dbReference>